<dbReference type="SUPFAM" id="SSF56672">
    <property type="entry name" value="DNA/RNA polymerases"/>
    <property type="match status" value="1"/>
</dbReference>
<dbReference type="EMBL" id="BKCJ010006156">
    <property type="protein sequence ID" value="GEU70649.1"/>
    <property type="molecule type" value="Genomic_DNA"/>
</dbReference>
<dbReference type="AlphaFoldDB" id="A0A6L2MAZ4"/>
<dbReference type="InterPro" id="IPR053134">
    <property type="entry name" value="RNA-dir_DNA_polymerase"/>
</dbReference>
<dbReference type="Gene3D" id="3.10.10.10">
    <property type="entry name" value="HIV Type 1 Reverse Transcriptase, subunit A, domain 1"/>
    <property type="match status" value="1"/>
</dbReference>
<dbReference type="GO" id="GO:0003964">
    <property type="term" value="F:RNA-directed DNA polymerase activity"/>
    <property type="evidence" value="ECO:0007669"/>
    <property type="project" value="UniProtKB-KW"/>
</dbReference>
<evidence type="ECO:0000313" key="1">
    <source>
        <dbReference type="EMBL" id="GEU70649.1"/>
    </source>
</evidence>
<gene>
    <name evidence="1" type="ORF">Tci_042627</name>
</gene>
<name>A0A6L2MAZ4_TANCI</name>
<dbReference type="PANTHER" id="PTHR24559:SF444">
    <property type="entry name" value="REVERSE TRANSCRIPTASE DOMAIN-CONTAINING PROTEIN"/>
    <property type="match status" value="1"/>
</dbReference>
<reference evidence="1" key="1">
    <citation type="journal article" date="2019" name="Sci. Rep.">
        <title>Draft genome of Tanacetum cinerariifolium, the natural source of mosquito coil.</title>
        <authorList>
            <person name="Yamashiro T."/>
            <person name="Shiraishi A."/>
            <person name="Satake H."/>
            <person name="Nakayama K."/>
        </authorList>
    </citation>
    <scope>NUCLEOTIDE SEQUENCE</scope>
</reference>
<keyword evidence="1" id="KW-0808">Transferase</keyword>
<dbReference type="PANTHER" id="PTHR24559">
    <property type="entry name" value="TRANSPOSON TY3-I GAG-POL POLYPROTEIN"/>
    <property type="match status" value="1"/>
</dbReference>
<accession>A0A6L2MAZ4</accession>
<keyword evidence="1" id="KW-0548">Nucleotidyltransferase</keyword>
<proteinExistence type="predicted"/>
<keyword evidence="1" id="KW-0695">RNA-directed DNA polymerase</keyword>
<protein>
    <submittedName>
        <fullName evidence="1">Putative reverse transcriptase domain-containing protein</fullName>
    </submittedName>
</protein>
<comment type="caution">
    <text evidence="1">The sequence shown here is derived from an EMBL/GenBank/DDBJ whole genome shotgun (WGS) entry which is preliminary data.</text>
</comment>
<sequence>MPLELGSFNVIISMDWLANHHAGFKKFLAKVTKKETKDKSKEKRLEDVPIIRDFLEVFPEDLHRLPPTRQVKFQIDLVPGAVPISRSLYKLAPLELIQEEYIPKTAFRTRYSHYEFQVMLFGLTNAPAHILDQKELNMRQRRWLELLSNYDCEICYHSGKANVVANALSHKERIKPLRVRALIMTIGLNIPKRILNDQTEARKEENYKTKDLCGMIKKIKPHANGTLCLRNKSWIPCYCDLRALIMHESHKSKYSIHPRSNKMYRDLKKIILVA</sequence>
<dbReference type="InterPro" id="IPR043502">
    <property type="entry name" value="DNA/RNA_pol_sf"/>
</dbReference>
<organism evidence="1">
    <name type="scientific">Tanacetum cinerariifolium</name>
    <name type="common">Dalmatian daisy</name>
    <name type="synonym">Chrysanthemum cinerariifolium</name>
    <dbReference type="NCBI Taxonomy" id="118510"/>
    <lineage>
        <taxon>Eukaryota</taxon>
        <taxon>Viridiplantae</taxon>
        <taxon>Streptophyta</taxon>
        <taxon>Embryophyta</taxon>
        <taxon>Tracheophyta</taxon>
        <taxon>Spermatophyta</taxon>
        <taxon>Magnoliopsida</taxon>
        <taxon>eudicotyledons</taxon>
        <taxon>Gunneridae</taxon>
        <taxon>Pentapetalae</taxon>
        <taxon>asterids</taxon>
        <taxon>campanulids</taxon>
        <taxon>Asterales</taxon>
        <taxon>Asteraceae</taxon>
        <taxon>Asteroideae</taxon>
        <taxon>Anthemideae</taxon>
        <taxon>Anthemidinae</taxon>
        <taxon>Tanacetum</taxon>
    </lineage>
</organism>